<feature type="region of interest" description="Disordered" evidence="1">
    <location>
        <begin position="26"/>
        <end position="45"/>
    </location>
</feature>
<dbReference type="SUPFAM" id="SSF53850">
    <property type="entry name" value="Periplasmic binding protein-like II"/>
    <property type="match status" value="1"/>
</dbReference>
<dbReference type="PANTHER" id="PTHR30024">
    <property type="entry name" value="ALIPHATIC SULFONATES-BINDING PROTEIN-RELATED"/>
    <property type="match status" value="1"/>
</dbReference>
<protein>
    <submittedName>
        <fullName evidence="3">NitT/TauT family transport system substrate-binding protein</fullName>
    </submittedName>
</protein>
<gene>
    <name evidence="3" type="ORF">SAMN05660923_00103</name>
</gene>
<organism evidence="3 4">
    <name type="scientific">Tepidimicrobium xylanilyticum</name>
    <dbReference type="NCBI Taxonomy" id="1123352"/>
    <lineage>
        <taxon>Bacteria</taxon>
        <taxon>Bacillati</taxon>
        <taxon>Bacillota</taxon>
        <taxon>Tissierellia</taxon>
        <taxon>Tissierellales</taxon>
        <taxon>Tepidimicrobiaceae</taxon>
        <taxon>Tepidimicrobium</taxon>
    </lineage>
</organism>
<dbReference type="RefSeq" id="WP_093749783.1">
    <property type="nucleotide sequence ID" value="NZ_FNNG01000001.1"/>
</dbReference>
<dbReference type="EMBL" id="FNNG01000001">
    <property type="protein sequence ID" value="SDW04317.1"/>
    <property type="molecule type" value="Genomic_DNA"/>
</dbReference>
<proteinExistence type="predicted"/>
<dbReference type="Pfam" id="PF13379">
    <property type="entry name" value="NMT1_2"/>
    <property type="match status" value="1"/>
</dbReference>
<keyword evidence="2" id="KW-0732">Signal</keyword>
<keyword evidence="4" id="KW-1185">Reference proteome</keyword>
<dbReference type="AlphaFoldDB" id="A0A1H2QAN6"/>
<accession>A0A1H2QAN6</accession>
<name>A0A1H2QAN6_9FIRM</name>
<evidence type="ECO:0000256" key="1">
    <source>
        <dbReference type="SAM" id="MobiDB-lite"/>
    </source>
</evidence>
<evidence type="ECO:0000256" key="2">
    <source>
        <dbReference type="SAM" id="SignalP"/>
    </source>
</evidence>
<feature type="chain" id="PRO_5039517228" evidence="2">
    <location>
        <begin position="20"/>
        <end position="390"/>
    </location>
</feature>
<sequence length="390" mass="42472">MKRILLLFLVAVLIVGASAGCTSKEASNDSDNVELANESGENKADKADVEIPEINVAWGKDLHTANPHMAFEASELFKNNPVHLRPITDSKLELVKDGEVIAIVNFILGGSGSENVTLMSQGHLDVAFSSSTAFMTGIDQGLDCSILCPIQSGGVSVVADIDAEYDTFEELIEYAKNIEKPILAGYHSAVSSPRIVLEYALREAGLKVTEDTSDFEADVIMIDLKGLNNLIPSLSSGQVELWAGPIPYPQNAEAQGVGKIISTLDELPGGKWVDFPCCTINVHNDLIRNHPEVVQALVEAATDIHNFAQNNREETAEVLAGFVGLDEEILRNNDTTYSTAITDHFINGMRVYYEAMTEMGKFSGEFAGKDFDEIKDMVFDFSFRENISGK</sequence>
<evidence type="ECO:0000313" key="3">
    <source>
        <dbReference type="EMBL" id="SDW04317.1"/>
    </source>
</evidence>
<dbReference type="PANTHER" id="PTHR30024:SF42">
    <property type="entry name" value="ALIPHATIC SULFONATES-BINDING PROTEIN-RELATED"/>
    <property type="match status" value="1"/>
</dbReference>
<dbReference type="PROSITE" id="PS51257">
    <property type="entry name" value="PROKAR_LIPOPROTEIN"/>
    <property type="match status" value="1"/>
</dbReference>
<dbReference type="Proteomes" id="UP000198828">
    <property type="component" value="Unassembled WGS sequence"/>
</dbReference>
<evidence type="ECO:0000313" key="4">
    <source>
        <dbReference type="Proteomes" id="UP000198828"/>
    </source>
</evidence>
<feature type="signal peptide" evidence="2">
    <location>
        <begin position="1"/>
        <end position="19"/>
    </location>
</feature>
<reference evidence="3 4" key="1">
    <citation type="submission" date="2016-10" db="EMBL/GenBank/DDBJ databases">
        <authorList>
            <person name="de Groot N.N."/>
        </authorList>
    </citation>
    <scope>NUCLEOTIDE SEQUENCE [LARGE SCALE GENOMIC DNA]</scope>
    <source>
        <strain evidence="3 4">DSM 23310</strain>
    </source>
</reference>
<dbReference type="OrthoDB" id="286202at2"/>
<dbReference type="Gene3D" id="3.40.190.10">
    <property type="entry name" value="Periplasmic binding protein-like II"/>
    <property type="match status" value="1"/>
</dbReference>